<dbReference type="GO" id="GO:0009279">
    <property type="term" value="C:cell outer membrane"/>
    <property type="evidence" value="ECO:0007669"/>
    <property type="project" value="UniProtKB-SubCell"/>
</dbReference>
<dbReference type="PANTHER" id="PTHR33619:SF3">
    <property type="entry name" value="POLYSACCHARIDE EXPORT PROTEIN GFCE-RELATED"/>
    <property type="match status" value="1"/>
</dbReference>
<comment type="subcellular location">
    <subcellularLocation>
        <location evidence="1">Cell outer membrane</location>
        <topology evidence="1">Multi-pass membrane protein</topology>
    </subcellularLocation>
</comment>
<keyword evidence="5 18" id="KW-0762">Sugar transport</keyword>
<dbReference type="Gene3D" id="1.20.5.70">
    <property type="match status" value="1"/>
</dbReference>
<keyword evidence="3" id="KW-0813">Transport</keyword>
<evidence type="ECO:0000256" key="14">
    <source>
        <dbReference type="ARBA" id="ARBA00023288"/>
    </source>
</evidence>
<evidence type="ECO:0000256" key="8">
    <source>
        <dbReference type="ARBA" id="ARBA00023047"/>
    </source>
</evidence>
<keyword evidence="14" id="KW-0449">Lipoprotein</keyword>
<dbReference type="AlphaFoldDB" id="A0A2N4UA91"/>
<reference evidence="18 19" key="1">
    <citation type="submission" date="2017-10" db="EMBL/GenBank/DDBJ databases">
        <title>Two draft genome sequences of Pusillimonas sp. strains isolated from a nitrate- and radionuclide-contaminated groundwater in Russia.</title>
        <authorList>
            <person name="Grouzdev D.S."/>
            <person name="Tourova T.P."/>
            <person name="Goeva M.A."/>
            <person name="Babich T.L."/>
            <person name="Sokolova D.S."/>
            <person name="Abdullin R."/>
            <person name="Poltaraus A.B."/>
            <person name="Toshchakov S.V."/>
            <person name="Nazina T.N."/>
        </authorList>
    </citation>
    <scope>NUCLEOTIDE SEQUENCE [LARGE SCALE GENOMIC DNA]</scope>
    <source>
        <strain evidence="18 19">JR1/69-3-13</strain>
    </source>
</reference>
<sequence length="363" mass="39420">MIATFALLSACSMSPGMHMGKPQDVAKALEEEGAPPGALMTISPQLIEQQRSVRDTTVNQQIRQFFGAPEEYRVGPGDILNIVVWNHPELSLPMAGSNVSTNSLNIADVGNGYNVSPDGLIQFPFVGAVKVAGLTEYQIRSMLTRRMSPYVSEPQLTVRIQAYRNGRIYVDGEVRTPGLLTMNDIPMTLPEAINRAGGLTPDADRSSIVLTRNGVATQISMPQLTRNGINPAQIYLADGDLLRVINKNDSKVFMLGDVHSPRAQPLQDGELTLAQALGEASGINPETGNPRQVYVIRKGVQGNAEIYHLDASVPTALVLAADFELKARDMVFVDPAPIVRWNRVISMLLPSYGAVSATRDMTR</sequence>
<keyword evidence="12" id="KW-0564">Palmitate</keyword>
<name>A0A2N4UA91_9BURK</name>
<evidence type="ECO:0000256" key="2">
    <source>
        <dbReference type="ARBA" id="ARBA00009450"/>
    </source>
</evidence>
<evidence type="ECO:0000259" key="15">
    <source>
        <dbReference type="Pfam" id="PF02563"/>
    </source>
</evidence>
<evidence type="ECO:0000256" key="9">
    <source>
        <dbReference type="ARBA" id="ARBA00023065"/>
    </source>
</evidence>
<evidence type="ECO:0000256" key="10">
    <source>
        <dbReference type="ARBA" id="ARBA00023114"/>
    </source>
</evidence>
<accession>A0A2N4UA91</accession>
<keyword evidence="6" id="KW-0812">Transmembrane</keyword>
<evidence type="ECO:0000256" key="1">
    <source>
        <dbReference type="ARBA" id="ARBA00004571"/>
    </source>
</evidence>
<keyword evidence="8" id="KW-0625">Polysaccharide transport</keyword>
<dbReference type="GO" id="GO:0015288">
    <property type="term" value="F:porin activity"/>
    <property type="evidence" value="ECO:0007669"/>
    <property type="project" value="UniProtKB-KW"/>
</dbReference>
<comment type="similarity">
    <text evidence="2">Belongs to the BexD/CtrA/VexA family.</text>
</comment>
<proteinExistence type="inferred from homology"/>
<evidence type="ECO:0000256" key="11">
    <source>
        <dbReference type="ARBA" id="ARBA00023136"/>
    </source>
</evidence>
<dbReference type="InterPro" id="IPR049712">
    <property type="entry name" value="Poly_export"/>
</dbReference>
<evidence type="ECO:0000256" key="5">
    <source>
        <dbReference type="ARBA" id="ARBA00022597"/>
    </source>
</evidence>
<keyword evidence="11" id="KW-0472">Membrane</keyword>
<evidence type="ECO:0000259" key="17">
    <source>
        <dbReference type="Pfam" id="PF22461"/>
    </source>
</evidence>
<keyword evidence="9" id="KW-0406">Ion transport</keyword>
<evidence type="ECO:0000256" key="13">
    <source>
        <dbReference type="ARBA" id="ARBA00023237"/>
    </source>
</evidence>
<gene>
    <name evidence="18" type="ORF">CR159_00760</name>
</gene>
<dbReference type="Gene3D" id="3.30.1950.10">
    <property type="entry name" value="wza like domain"/>
    <property type="match status" value="1"/>
</dbReference>
<feature type="domain" description="SLBB" evidence="17">
    <location>
        <begin position="167"/>
        <end position="244"/>
    </location>
</feature>
<keyword evidence="19" id="KW-1185">Reference proteome</keyword>
<evidence type="ECO:0000256" key="3">
    <source>
        <dbReference type="ARBA" id="ARBA00022448"/>
    </source>
</evidence>
<keyword evidence="13" id="KW-0998">Cell outer membrane</keyword>
<dbReference type="InterPro" id="IPR003715">
    <property type="entry name" value="Poly_export_N"/>
</dbReference>
<dbReference type="Gene3D" id="3.10.560.10">
    <property type="entry name" value="Outer membrane lipoprotein wza domain like"/>
    <property type="match status" value="2"/>
</dbReference>
<keyword evidence="10" id="KW-0626">Porin</keyword>
<evidence type="ECO:0000313" key="18">
    <source>
        <dbReference type="EMBL" id="PLC51936.1"/>
    </source>
</evidence>
<evidence type="ECO:0000313" key="19">
    <source>
        <dbReference type="Proteomes" id="UP000234190"/>
    </source>
</evidence>
<dbReference type="PANTHER" id="PTHR33619">
    <property type="entry name" value="POLYSACCHARIDE EXPORT PROTEIN GFCE-RELATED"/>
    <property type="match status" value="1"/>
</dbReference>
<dbReference type="Proteomes" id="UP000234190">
    <property type="component" value="Unassembled WGS sequence"/>
</dbReference>
<protein>
    <submittedName>
        <fullName evidence="18">Sugar transporter</fullName>
    </submittedName>
</protein>
<evidence type="ECO:0000256" key="6">
    <source>
        <dbReference type="ARBA" id="ARBA00022692"/>
    </source>
</evidence>
<organism evidence="18 19">
    <name type="scientific">Pollutimonas subterranea</name>
    <dbReference type="NCBI Taxonomy" id="2045210"/>
    <lineage>
        <taxon>Bacteria</taxon>
        <taxon>Pseudomonadati</taxon>
        <taxon>Pseudomonadota</taxon>
        <taxon>Betaproteobacteria</taxon>
        <taxon>Burkholderiales</taxon>
        <taxon>Alcaligenaceae</taxon>
        <taxon>Pollutimonas</taxon>
    </lineage>
</organism>
<keyword evidence="7" id="KW-0732">Signal</keyword>
<dbReference type="InterPro" id="IPR040716">
    <property type="entry name" value="Wza_C"/>
</dbReference>
<dbReference type="InterPro" id="IPR054765">
    <property type="entry name" value="SLBB_dom"/>
</dbReference>
<dbReference type="GO" id="GO:0015159">
    <property type="term" value="F:polysaccharide transmembrane transporter activity"/>
    <property type="evidence" value="ECO:0007669"/>
    <property type="project" value="InterPro"/>
</dbReference>
<dbReference type="OrthoDB" id="9815244at2"/>
<evidence type="ECO:0000259" key="16">
    <source>
        <dbReference type="Pfam" id="PF18412"/>
    </source>
</evidence>
<dbReference type="EMBL" id="PDNW01000001">
    <property type="protein sequence ID" value="PLC51936.1"/>
    <property type="molecule type" value="Genomic_DNA"/>
</dbReference>
<evidence type="ECO:0000256" key="12">
    <source>
        <dbReference type="ARBA" id="ARBA00023139"/>
    </source>
</evidence>
<dbReference type="GO" id="GO:0006811">
    <property type="term" value="P:monoatomic ion transport"/>
    <property type="evidence" value="ECO:0007669"/>
    <property type="project" value="UniProtKB-KW"/>
</dbReference>
<dbReference type="GO" id="GO:0046930">
    <property type="term" value="C:pore complex"/>
    <property type="evidence" value="ECO:0007669"/>
    <property type="project" value="UniProtKB-KW"/>
</dbReference>
<dbReference type="Pfam" id="PF22461">
    <property type="entry name" value="SLBB_2"/>
    <property type="match status" value="2"/>
</dbReference>
<comment type="caution">
    <text evidence="18">The sequence shown here is derived from an EMBL/GenBank/DDBJ whole genome shotgun (WGS) entry which is preliminary data.</text>
</comment>
<feature type="domain" description="Polysaccharide export protein N-terminal" evidence="15">
    <location>
        <begin position="68"/>
        <end position="160"/>
    </location>
</feature>
<keyword evidence="4" id="KW-1134">Transmembrane beta strand</keyword>
<dbReference type="Pfam" id="PF18412">
    <property type="entry name" value="Wza_C"/>
    <property type="match status" value="1"/>
</dbReference>
<evidence type="ECO:0000256" key="7">
    <source>
        <dbReference type="ARBA" id="ARBA00022729"/>
    </source>
</evidence>
<evidence type="ECO:0000256" key="4">
    <source>
        <dbReference type="ARBA" id="ARBA00022452"/>
    </source>
</evidence>
<feature type="domain" description="SLBB" evidence="17">
    <location>
        <begin position="251"/>
        <end position="333"/>
    </location>
</feature>
<feature type="domain" description="Outer-membrane lipoprotein Wza C-terminal" evidence="16">
    <location>
        <begin position="336"/>
        <end position="351"/>
    </location>
</feature>
<dbReference type="Pfam" id="PF02563">
    <property type="entry name" value="Poly_export"/>
    <property type="match status" value="1"/>
</dbReference>